<name>A0A3M2HQ55_9GAMM</name>
<dbReference type="AlphaFoldDB" id="A0A3M2HQ55"/>
<dbReference type="OrthoDB" id="6058046at2"/>
<dbReference type="EMBL" id="RFLY01000010">
    <property type="protein sequence ID" value="RMH91148.1"/>
    <property type="molecule type" value="Genomic_DNA"/>
</dbReference>
<reference evidence="1 2" key="1">
    <citation type="submission" date="2018-10" db="EMBL/GenBank/DDBJ databases">
        <title>Proposal of Lysobacter pythonis sp. nov. isolated from royal pythons (Python regius).</title>
        <authorList>
            <person name="Hans-Juergen B."/>
            <person name="Huptas C."/>
            <person name="Sandra B."/>
            <person name="Igor L."/>
            <person name="Joachim S."/>
            <person name="Siegfried S."/>
            <person name="Mareike W."/>
            <person name="Peter K."/>
        </authorList>
    </citation>
    <scope>NUCLEOTIDE SEQUENCE [LARGE SCALE GENOMIC DNA]</scope>
    <source>
        <strain evidence="1 2">4284/11</strain>
    </source>
</reference>
<proteinExistence type="predicted"/>
<keyword evidence="2" id="KW-1185">Reference proteome</keyword>
<dbReference type="RefSeq" id="WP_122101705.1">
    <property type="nucleotide sequence ID" value="NZ_RFLY01000010.1"/>
</dbReference>
<gene>
    <name evidence="1" type="ORF">EBB59_08375</name>
</gene>
<accession>A0A3M2HQ55</accession>
<sequence length="212" mass="23266">MTTAQAESLLERARQVRAAQAAFIAGPSPTARIIALFDDIRLAFIATDKVALGRRAGWLGRLLGRDIDIQAEAELLRAQGPLLVHRADELAREWDSHLSRLEAQCDAVTAMQSELDTALGQTQTAAADAIRQRLQQMRLLFDLSAAQNTALRARHRQLGRRFAAIRAGLLPMLAQTGIVDAAHRDQRLYADANDALQSLERRLTDTANGNTP</sequence>
<evidence type="ECO:0000313" key="1">
    <source>
        <dbReference type="EMBL" id="RMH91148.1"/>
    </source>
</evidence>
<organism evidence="1 2">
    <name type="scientific">Solilutibacter pythonis</name>
    <dbReference type="NCBI Taxonomy" id="2483112"/>
    <lineage>
        <taxon>Bacteria</taxon>
        <taxon>Pseudomonadati</taxon>
        <taxon>Pseudomonadota</taxon>
        <taxon>Gammaproteobacteria</taxon>
        <taxon>Lysobacterales</taxon>
        <taxon>Lysobacteraceae</taxon>
        <taxon>Solilutibacter</taxon>
    </lineage>
</organism>
<comment type="caution">
    <text evidence="1">The sequence shown here is derived from an EMBL/GenBank/DDBJ whole genome shotgun (WGS) entry which is preliminary data.</text>
</comment>
<dbReference type="Proteomes" id="UP000275012">
    <property type="component" value="Unassembled WGS sequence"/>
</dbReference>
<protein>
    <submittedName>
        <fullName evidence="1">Uncharacterized protein</fullName>
    </submittedName>
</protein>
<evidence type="ECO:0000313" key="2">
    <source>
        <dbReference type="Proteomes" id="UP000275012"/>
    </source>
</evidence>